<dbReference type="Pfam" id="PF14833">
    <property type="entry name" value="NAD_binding_11"/>
    <property type="match status" value="1"/>
</dbReference>
<dbReference type="InterPro" id="IPR008927">
    <property type="entry name" value="6-PGluconate_DH-like_C_sf"/>
</dbReference>
<evidence type="ECO:0000256" key="2">
    <source>
        <dbReference type="ARBA" id="ARBA00023002"/>
    </source>
</evidence>
<comment type="caution">
    <text evidence="8">The sequence shown here is derived from an EMBL/GenBank/DDBJ whole genome shotgun (WGS) entry which is preliminary data.</text>
</comment>
<accession>A0A1X1ZTW8</accession>
<evidence type="ECO:0000256" key="1">
    <source>
        <dbReference type="ARBA" id="ARBA00009080"/>
    </source>
</evidence>
<dbReference type="PANTHER" id="PTHR43060:SF15">
    <property type="entry name" value="3-HYDROXYISOBUTYRATE DEHYDROGENASE-LIKE 1, MITOCHONDRIAL-RELATED"/>
    <property type="match status" value="1"/>
</dbReference>
<feature type="domain" description="6-phosphogluconate dehydrogenase NADP-binding" evidence="6">
    <location>
        <begin position="1"/>
        <end position="144"/>
    </location>
</feature>
<evidence type="ECO:0000256" key="5">
    <source>
        <dbReference type="SAM" id="MobiDB-lite"/>
    </source>
</evidence>
<feature type="domain" description="3-hydroxyisobutyrate dehydrogenase-like NAD-binding" evidence="7">
    <location>
        <begin position="147"/>
        <end position="249"/>
    </location>
</feature>
<dbReference type="InterPro" id="IPR036291">
    <property type="entry name" value="NAD(P)-bd_dom_sf"/>
</dbReference>
<dbReference type="SUPFAM" id="SSF51735">
    <property type="entry name" value="NAD(P)-binding Rossmann-fold domains"/>
    <property type="match status" value="1"/>
</dbReference>
<dbReference type="GO" id="GO:0050661">
    <property type="term" value="F:NADP binding"/>
    <property type="evidence" value="ECO:0007669"/>
    <property type="project" value="InterPro"/>
</dbReference>
<keyword evidence="2" id="KW-0560">Oxidoreductase</keyword>
<dbReference type="Gene3D" id="3.40.50.720">
    <property type="entry name" value="NAD(P)-binding Rossmann-like Domain"/>
    <property type="match status" value="1"/>
</dbReference>
<sequence>MVARLVAAGHDVRAVGRTAEKRSDLQQLGANAVRDPAEASKRAELVVLCVFTDQQVREVCLDGGLLAAMPPGSVLVVHTTASPKTIDAVAARAKDVDVIDAAVSGGPHDIAAGRLTLFVGGADDAVKRMQPVLSCYSDPVLHVGPRGSGQKVKLVNNALFAGHIGLLAESIRLGLRLGVPESTLLDALSHGSATSRVLNLVAARGSVDSFVEMTGEFVAKDVAVIRSIAEQLGTDLGVLDDVIEAIEVAGHLATPAASSRPSPQHNAVSGSTR</sequence>
<dbReference type="InterPro" id="IPR006115">
    <property type="entry name" value="6PGDH_NADP-bd"/>
</dbReference>
<evidence type="ECO:0000259" key="7">
    <source>
        <dbReference type="Pfam" id="PF14833"/>
    </source>
</evidence>
<proteinExistence type="inferred from homology"/>
<dbReference type="InterPro" id="IPR029154">
    <property type="entry name" value="HIBADH-like_NADP-bd"/>
</dbReference>
<feature type="compositionally biased region" description="Polar residues" evidence="5">
    <location>
        <begin position="256"/>
        <end position="273"/>
    </location>
</feature>
<dbReference type="Proteomes" id="UP000193781">
    <property type="component" value="Unassembled WGS sequence"/>
</dbReference>
<dbReference type="InterPro" id="IPR015815">
    <property type="entry name" value="HIBADH-related"/>
</dbReference>
<dbReference type="Pfam" id="PF03446">
    <property type="entry name" value="NAD_binding_2"/>
    <property type="match status" value="1"/>
</dbReference>
<dbReference type="SUPFAM" id="SSF48179">
    <property type="entry name" value="6-phosphogluconate dehydrogenase C-terminal domain-like"/>
    <property type="match status" value="1"/>
</dbReference>
<dbReference type="GO" id="GO:0051287">
    <property type="term" value="F:NAD binding"/>
    <property type="evidence" value="ECO:0007669"/>
    <property type="project" value="InterPro"/>
</dbReference>
<dbReference type="Gene3D" id="1.10.1040.10">
    <property type="entry name" value="N-(1-d-carboxylethyl)-l-norvaline Dehydrogenase, domain 2"/>
    <property type="match status" value="1"/>
</dbReference>
<dbReference type="InterPro" id="IPR013328">
    <property type="entry name" value="6PGD_dom2"/>
</dbReference>
<keyword evidence="9" id="KW-1185">Reference proteome</keyword>
<dbReference type="GO" id="GO:0016491">
    <property type="term" value="F:oxidoreductase activity"/>
    <property type="evidence" value="ECO:0007669"/>
    <property type="project" value="UniProtKB-KW"/>
</dbReference>
<gene>
    <name evidence="8" type="ORF">AWC17_29570</name>
</gene>
<evidence type="ECO:0000256" key="3">
    <source>
        <dbReference type="ARBA" id="ARBA00023027"/>
    </source>
</evidence>
<name>A0A1X1ZTW8_9MYCO</name>
<feature type="active site" evidence="4">
    <location>
        <position position="153"/>
    </location>
</feature>
<reference evidence="8 9" key="1">
    <citation type="submission" date="2016-01" db="EMBL/GenBank/DDBJ databases">
        <title>The new phylogeny of the genus Mycobacterium.</title>
        <authorList>
            <person name="Tarcisio F."/>
            <person name="Conor M."/>
            <person name="Antonella G."/>
            <person name="Elisabetta G."/>
            <person name="Giulia F.S."/>
            <person name="Sara T."/>
            <person name="Anna F."/>
            <person name="Clotilde B."/>
            <person name="Roberto B."/>
            <person name="Veronica D.S."/>
            <person name="Fabio R."/>
            <person name="Monica P."/>
            <person name="Olivier J."/>
            <person name="Enrico T."/>
            <person name="Nicola S."/>
        </authorList>
    </citation>
    <scope>NUCLEOTIDE SEQUENCE [LARGE SCALE GENOMIC DNA]</scope>
    <source>
        <strain evidence="8 9">DSM 44803</strain>
    </source>
</reference>
<evidence type="ECO:0000313" key="8">
    <source>
        <dbReference type="EMBL" id="ORW27102.1"/>
    </source>
</evidence>
<feature type="region of interest" description="Disordered" evidence="5">
    <location>
        <begin position="254"/>
        <end position="273"/>
    </location>
</feature>
<evidence type="ECO:0000259" key="6">
    <source>
        <dbReference type="Pfam" id="PF03446"/>
    </source>
</evidence>
<dbReference type="EMBL" id="LQPH01000081">
    <property type="protein sequence ID" value="ORW27102.1"/>
    <property type="molecule type" value="Genomic_DNA"/>
</dbReference>
<keyword evidence="3" id="KW-0520">NAD</keyword>
<dbReference type="AlphaFoldDB" id="A0A1X1ZTW8"/>
<comment type="similarity">
    <text evidence="1">Belongs to the HIBADH-related family.</text>
</comment>
<evidence type="ECO:0000256" key="4">
    <source>
        <dbReference type="PIRSR" id="PIRSR000103-1"/>
    </source>
</evidence>
<dbReference type="PANTHER" id="PTHR43060">
    <property type="entry name" value="3-HYDROXYISOBUTYRATE DEHYDROGENASE-LIKE 1, MITOCHONDRIAL-RELATED"/>
    <property type="match status" value="1"/>
</dbReference>
<dbReference type="PIRSF" id="PIRSF000103">
    <property type="entry name" value="HIBADH"/>
    <property type="match status" value="1"/>
</dbReference>
<organism evidence="8 9">
    <name type="scientific">Mycobacterium nebraskense</name>
    <dbReference type="NCBI Taxonomy" id="244292"/>
    <lineage>
        <taxon>Bacteria</taxon>
        <taxon>Bacillati</taxon>
        <taxon>Actinomycetota</taxon>
        <taxon>Actinomycetes</taxon>
        <taxon>Mycobacteriales</taxon>
        <taxon>Mycobacteriaceae</taxon>
        <taxon>Mycobacterium</taxon>
    </lineage>
</organism>
<evidence type="ECO:0000313" key="9">
    <source>
        <dbReference type="Proteomes" id="UP000193781"/>
    </source>
</evidence>
<dbReference type="STRING" id="244292.ABW17_02465"/>
<protein>
    <submittedName>
        <fullName evidence="8">6-phosphogluconate dehydrogenase</fullName>
    </submittedName>
</protein>